<dbReference type="Proteomes" id="UP001303046">
    <property type="component" value="Unassembled WGS sequence"/>
</dbReference>
<dbReference type="PANTHER" id="PTHR15537:SF2">
    <property type="entry name" value="F-BOX ONLY PROTEIN 7"/>
    <property type="match status" value="1"/>
</dbReference>
<dbReference type="InterPro" id="IPR000626">
    <property type="entry name" value="Ubiquitin-like_dom"/>
</dbReference>
<evidence type="ECO:0000259" key="3">
    <source>
        <dbReference type="PROSITE" id="PS50053"/>
    </source>
</evidence>
<feature type="compositionally biased region" description="Polar residues" evidence="1">
    <location>
        <begin position="98"/>
        <end position="115"/>
    </location>
</feature>
<evidence type="ECO:0000256" key="2">
    <source>
        <dbReference type="SAM" id="SignalP"/>
    </source>
</evidence>
<feature type="signal peptide" evidence="2">
    <location>
        <begin position="1"/>
        <end position="21"/>
    </location>
</feature>
<feature type="compositionally biased region" description="Pro residues" evidence="1">
    <location>
        <begin position="350"/>
        <end position="402"/>
    </location>
</feature>
<dbReference type="SUPFAM" id="SSF54236">
    <property type="entry name" value="Ubiquitin-like"/>
    <property type="match status" value="1"/>
</dbReference>
<organism evidence="4 5">
    <name type="scientific">Necator americanus</name>
    <name type="common">Human hookworm</name>
    <dbReference type="NCBI Taxonomy" id="51031"/>
    <lineage>
        <taxon>Eukaryota</taxon>
        <taxon>Metazoa</taxon>
        <taxon>Ecdysozoa</taxon>
        <taxon>Nematoda</taxon>
        <taxon>Chromadorea</taxon>
        <taxon>Rhabditida</taxon>
        <taxon>Rhabditina</taxon>
        <taxon>Rhabditomorpha</taxon>
        <taxon>Strongyloidea</taxon>
        <taxon>Ancylostomatidae</taxon>
        <taxon>Bunostominae</taxon>
        <taxon>Necator</taxon>
    </lineage>
</organism>
<comment type="caution">
    <text evidence="4">The sequence shown here is derived from an EMBL/GenBank/DDBJ whole genome shotgun (WGS) entry which is preliminary data.</text>
</comment>
<name>A0ABR1DDC6_NECAM</name>
<feature type="region of interest" description="Disordered" evidence="1">
    <location>
        <begin position="97"/>
        <end position="131"/>
    </location>
</feature>
<dbReference type="PANTHER" id="PTHR15537">
    <property type="entry name" value="F-BOX ONLY PROTEIN 7"/>
    <property type="match status" value="1"/>
</dbReference>
<keyword evidence="5" id="KW-1185">Reference proteome</keyword>
<feature type="compositionally biased region" description="Basic and acidic residues" evidence="1">
    <location>
        <begin position="411"/>
        <end position="428"/>
    </location>
</feature>
<dbReference type="EMBL" id="JAVFWL010000004">
    <property type="protein sequence ID" value="KAK6748487.1"/>
    <property type="molecule type" value="Genomic_DNA"/>
</dbReference>
<dbReference type="PROSITE" id="PS50053">
    <property type="entry name" value="UBIQUITIN_2"/>
    <property type="match status" value="1"/>
</dbReference>
<keyword evidence="2" id="KW-0732">Signal</keyword>
<feature type="chain" id="PRO_5047089096" description="Ubiquitin-like domain-containing protein" evidence="2">
    <location>
        <begin position="22"/>
        <end position="456"/>
    </location>
</feature>
<evidence type="ECO:0000313" key="5">
    <source>
        <dbReference type="Proteomes" id="UP001303046"/>
    </source>
</evidence>
<dbReference type="Pfam" id="PF00240">
    <property type="entry name" value="ubiquitin"/>
    <property type="match status" value="1"/>
</dbReference>
<evidence type="ECO:0000256" key="1">
    <source>
        <dbReference type="SAM" id="MobiDB-lite"/>
    </source>
</evidence>
<feature type="domain" description="Ubiquitin-like" evidence="3">
    <location>
        <begin position="20"/>
        <end position="93"/>
    </location>
</feature>
<reference evidence="4 5" key="1">
    <citation type="submission" date="2023-08" db="EMBL/GenBank/DDBJ databases">
        <title>A Necator americanus chromosomal reference genome.</title>
        <authorList>
            <person name="Ilik V."/>
            <person name="Petrzelkova K.J."/>
            <person name="Pardy F."/>
            <person name="Fuh T."/>
            <person name="Niatou-Singa F.S."/>
            <person name="Gouil Q."/>
            <person name="Baker L."/>
            <person name="Ritchie M.E."/>
            <person name="Jex A.R."/>
            <person name="Gazzola D."/>
            <person name="Li H."/>
            <person name="Toshio Fujiwara R."/>
            <person name="Zhan B."/>
            <person name="Aroian R.V."/>
            <person name="Pafco B."/>
            <person name="Schwarz E.M."/>
        </authorList>
    </citation>
    <scope>NUCLEOTIDE SEQUENCE [LARGE SCALE GENOMIC DNA]</scope>
    <source>
        <strain evidence="4 5">Aroian</strain>
        <tissue evidence="4">Whole animal</tissue>
    </source>
</reference>
<evidence type="ECO:0000313" key="4">
    <source>
        <dbReference type="EMBL" id="KAK6748487.1"/>
    </source>
</evidence>
<dbReference type="InterPro" id="IPR047118">
    <property type="entry name" value="Fbxo7"/>
</dbReference>
<accession>A0ABR1DDC6</accession>
<dbReference type="Gene3D" id="3.10.20.90">
    <property type="entry name" value="Phosphatidylinositol 3-kinase Catalytic Subunit, Chain A, domain 1"/>
    <property type="match status" value="1"/>
</dbReference>
<gene>
    <name evidence="4" type="primary">Necator_chrIV.g14526</name>
    <name evidence="4" type="ORF">RB195_001232</name>
</gene>
<feature type="region of interest" description="Disordered" evidence="1">
    <location>
        <begin position="345"/>
        <end position="456"/>
    </location>
</feature>
<proteinExistence type="predicted"/>
<protein>
    <recommendedName>
        <fullName evidence="3">Ubiquitin-like domain-containing protein</fullName>
    </recommendedName>
</protein>
<sequence length="456" mass="51186">MFFSNFLICFWLLYDCLFCMKIHVKNRADGSAVQIELSPTATIEELRAKICAQLAKSCDPRTIRIFLGPEQLDLDDSVTLRDSGIVSGDRLFVEMGAPSTSSAPQKSLNSTANEQTRNRDDENMDQDSESDRVTMFRDLVMRNTRDYMEDSGYSNTSLRSWLADNISGAELRYERRARGQISNIFISITVFSQPSLSAVVNVGRIVDLSRKLLSSFTVQPASVKDNVISGIALALSRSAATGVTLVHLFSLPCIREQILKPMEPRSVVRLSSVNRLLRSILCAPSVDRSYWMNRLSCDFGALKVQKAQQNGRTFRNVYVEEYAAKKLAQRGGSLLEAQFASIPRRQIIPPDVPDPPRNPYGPHPPVNPRAPDPPRQPDPIFPAPDPLQPIPDPNPLVQPPRVNPFFPDAPFGERNRFDPFNPDNREIFPGRPNQGVPRGGPRYFPANRWDRGNDFI</sequence>
<dbReference type="InterPro" id="IPR029071">
    <property type="entry name" value="Ubiquitin-like_domsf"/>
</dbReference>